<dbReference type="RefSeq" id="WP_150090501.1">
    <property type="nucleotide sequence ID" value="NZ_VWSF01000016.1"/>
</dbReference>
<sequence length="239" mass="26077">MKSIFSNLFLKRASLVLVSVFSLSLTSCLDKNDDSPEPMPVAYVTLYHGSPDAPDVDILVDNQRLNSQPFKYNNYSNYLNFLTGKRKFKFTPVNAANAYIDTTLTFKEDKLYSIFTVNRLQNIEILVVNDTIITPASGKAGLRLIHLSPDAPAVDVVTTGTTGTSVAADLAFKEHTLFKDLTSGSQTIQVKRAGTNEVLLTLSDVSLTAGKSYSLLLRGFLTPPAGNTNILSGQLVTNY</sequence>
<dbReference type="InterPro" id="IPR025510">
    <property type="entry name" value="DUF4397"/>
</dbReference>
<keyword evidence="4" id="KW-1185">Reference proteome</keyword>
<evidence type="ECO:0000313" key="4">
    <source>
        <dbReference type="Proteomes" id="UP000323426"/>
    </source>
</evidence>
<reference evidence="3 4" key="1">
    <citation type="submission" date="2019-09" db="EMBL/GenBank/DDBJ databases">
        <title>Genome sequence and assembly of Adhaeribacter sp.</title>
        <authorList>
            <person name="Chhetri G."/>
        </authorList>
    </citation>
    <scope>NUCLEOTIDE SEQUENCE [LARGE SCALE GENOMIC DNA]</scope>
    <source>
        <strain evidence="3 4">DK36</strain>
    </source>
</reference>
<gene>
    <name evidence="3" type="ORF">F0145_17990</name>
</gene>
<protein>
    <submittedName>
        <fullName evidence="3">DUF4397 domain-containing protein</fullName>
    </submittedName>
</protein>
<dbReference type="EMBL" id="VWSF01000016">
    <property type="protein sequence ID" value="KAA5542831.1"/>
    <property type="molecule type" value="Genomic_DNA"/>
</dbReference>
<keyword evidence="1" id="KW-0732">Signal</keyword>
<dbReference type="Proteomes" id="UP000323426">
    <property type="component" value="Unassembled WGS sequence"/>
</dbReference>
<name>A0A5M6D5R6_9BACT</name>
<comment type="caution">
    <text evidence="3">The sequence shown here is derived from an EMBL/GenBank/DDBJ whole genome shotgun (WGS) entry which is preliminary data.</text>
</comment>
<dbReference type="PROSITE" id="PS51257">
    <property type="entry name" value="PROKAR_LIPOPROTEIN"/>
    <property type="match status" value="1"/>
</dbReference>
<proteinExistence type="predicted"/>
<feature type="chain" id="PRO_5024350467" evidence="1">
    <location>
        <begin position="28"/>
        <end position="239"/>
    </location>
</feature>
<feature type="domain" description="DUF4397" evidence="2">
    <location>
        <begin position="42"/>
        <end position="156"/>
    </location>
</feature>
<accession>A0A5M6D5R6</accession>
<dbReference type="Pfam" id="PF14344">
    <property type="entry name" value="DUF4397"/>
    <property type="match status" value="1"/>
</dbReference>
<dbReference type="AlphaFoldDB" id="A0A5M6D5R6"/>
<evidence type="ECO:0000259" key="2">
    <source>
        <dbReference type="Pfam" id="PF14344"/>
    </source>
</evidence>
<feature type="signal peptide" evidence="1">
    <location>
        <begin position="1"/>
        <end position="27"/>
    </location>
</feature>
<evidence type="ECO:0000256" key="1">
    <source>
        <dbReference type="SAM" id="SignalP"/>
    </source>
</evidence>
<organism evidence="3 4">
    <name type="scientific">Adhaeribacter rhizoryzae</name>
    <dbReference type="NCBI Taxonomy" id="2607907"/>
    <lineage>
        <taxon>Bacteria</taxon>
        <taxon>Pseudomonadati</taxon>
        <taxon>Bacteroidota</taxon>
        <taxon>Cytophagia</taxon>
        <taxon>Cytophagales</taxon>
        <taxon>Hymenobacteraceae</taxon>
        <taxon>Adhaeribacter</taxon>
    </lineage>
</organism>
<evidence type="ECO:0000313" key="3">
    <source>
        <dbReference type="EMBL" id="KAA5542831.1"/>
    </source>
</evidence>